<dbReference type="OrthoDB" id="4378831at2"/>
<name>A0A6I3T5I0_9BURK</name>
<dbReference type="InterPro" id="IPR018712">
    <property type="entry name" value="Tle1-like_cat"/>
</dbReference>
<evidence type="ECO:0000313" key="3">
    <source>
        <dbReference type="Proteomes" id="UP000430634"/>
    </source>
</evidence>
<feature type="domain" description="T6SS Phospholipase effector Tle1-like catalytic" evidence="1">
    <location>
        <begin position="233"/>
        <end position="348"/>
    </location>
</feature>
<sequence length="569" mass="64253">MTTKPAKPFPSTGLRSLSRREILQRAKSLNCTVPATTKPSCTGQLDVGIFFDGTGNNRKNDFSIPPIESRKHSNIVKLLHTFPEDRRSGKFRFYIPGVGTSFPEINDDGLLTALGGPFAWNGENRVLWAFTRLINAVNLFVNGSILLDAANSSHVTQFIGAIGMPSGVRRTLFKQMQQTLQRELQGKKPEIELINLSVFGFSRGAAEARAFANWLFEVCEKRNEAWIFAGIPIRFGFLGIFDTVASVGIPNSLPELFVEGHQSWADGNMHINPAIEQCVHFVAAHEVRASFPLDSVRTNDKYPENAIEVMYPGAHSDLGGGYAPNDLGISPSNKDMLATIPAAHMYHEARKAGVALKHWALLSELERADLTPSVKTINALNAYLRSVKVAAGTVEDLHRHHMSLYLSYRYKYRNRSKSLPFYQRASEKHRRYIDITSATFNERLRNLHSYHIDPTVPRIDKTSYKSSSVRYNVDPSDEKYSLKESVAAKVRTIQHFRLRESDRRASPQLMEVLKSLNTDELTGEIEEFFANYIHDSMAGFIEMSPKYTNEYRWNGQGILRFRKIFKEDG</sequence>
<evidence type="ECO:0000313" key="2">
    <source>
        <dbReference type="EMBL" id="MTV55986.1"/>
    </source>
</evidence>
<dbReference type="PANTHER" id="PTHR33840:SF1">
    <property type="entry name" value="TLE1 PHOSPHOLIPASE DOMAIN-CONTAINING PROTEIN"/>
    <property type="match status" value="1"/>
</dbReference>
<dbReference type="PANTHER" id="PTHR33840">
    <property type="match status" value="1"/>
</dbReference>
<reference evidence="2 3" key="1">
    <citation type="submission" date="2019-11" db="EMBL/GenBank/DDBJ databases">
        <title>Type strains purchased from KCTC, JCM and DSMZ.</title>
        <authorList>
            <person name="Lu H."/>
        </authorList>
    </citation>
    <scope>NUCLEOTIDE SEQUENCE [LARGE SCALE GENOMIC DNA]</scope>
    <source>
        <strain evidence="2 3">KCTC 52429</strain>
    </source>
</reference>
<gene>
    <name evidence="2" type="ORF">GM672_24995</name>
</gene>
<organism evidence="2 3">
    <name type="scientific">Pseudoduganella buxea</name>
    <dbReference type="NCBI Taxonomy" id="1949069"/>
    <lineage>
        <taxon>Bacteria</taxon>
        <taxon>Pseudomonadati</taxon>
        <taxon>Pseudomonadota</taxon>
        <taxon>Betaproteobacteria</taxon>
        <taxon>Burkholderiales</taxon>
        <taxon>Oxalobacteraceae</taxon>
        <taxon>Telluria group</taxon>
        <taxon>Pseudoduganella</taxon>
    </lineage>
</organism>
<dbReference type="EMBL" id="WNKZ01000120">
    <property type="protein sequence ID" value="MTV55986.1"/>
    <property type="molecule type" value="Genomic_DNA"/>
</dbReference>
<comment type="caution">
    <text evidence="2">The sequence shown here is derived from an EMBL/GenBank/DDBJ whole genome shotgun (WGS) entry which is preliminary data.</text>
</comment>
<dbReference type="Proteomes" id="UP000430634">
    <property type="component" value="Unassembled WGS sequence"/>
</dbReference>
<feature type="domain" description="T6SS Phospholipase effector Tle1-like catalytic" evidence="1">
    <location>
        <begin position="49"/>
        <end position="216"/>
    </location>
</feature>
<protein>
    <submittedName>
        <fullName evidence="2">DUF2235 domain-containing protein</fullName>
    </submittedName>
</protein>
<accession>A0A6I3T5I0</accession>
<dbReference type="RefSeq" id="WP_155473238.1">
    <property type="nucleotide sequence ID" value="NZ_BMKG01000012.1"/>
</dbReference>
<dbReference type="Pfam" id="PF09994">
    <property type="entry name" value="T6SS_Tle1-like_cat"/>
    <property type="match status" value="2"/>
</dbReference>
<evidence type="ECO:0000259" key="1">
    <source>
        <dbReference type="Pfam" id="PF09994"/>
    </source>
</evidence>
<proteinExistence type="predicted"/>
<dbReference type="AlphaFoldDB" id="A0A6I3T5I0"/>